<feature type="chain" id="PRO_5002078435" evidence="1">
    <location>
        <begin position="20"/>
        <end position="147"/>
    </location>
</feature>
<keyword evidence="3" id="KW-1185">Reference proteome</keyword>
<evidence type="ECO:0000313" key="2">
    <source>
        <dbReference type="EMBL" id="KHN95210.1"/>
    </source>
</evidence>
<gene>
    <name evidence="2" type="ORF">MAM_06921</name>
</gene>
<dbReference type="HOGENOM" id="CLU_1768528_0_0_1"/>
<reference evidence="2 3" key="1">
    <citation type="journal article" date="2014" name="Proc. Natl. Acad. Sci. U.S.A.">
        <title>Trajectory and genomic determinants of fungal-pathogen speciation and host adaptation.</title>
        <authorList>
            <person name="Hu X."/>
            <person name="Xiao G."/>
            <person name="Zheng P."/>
            <person name="Shang Y."/>
            <person name="Su Y."/>
            <person name="Zhang X."/>
            <person name="Liu X."/>
            <person name="Zhan S."/>
            <person name="St Leger R.J."/>
            <person name="Wang C."/>
        </authorList>
    </citation>
    <scope>NUCLEOTIDE SEQUENCE [LARGE SCALE GENOMIC DNA]</scope>
    <source>
        <strain evidence="2 3">ARSEF 1941</strain>
    </source>
</reference>
<keyword evidence="1" id="KW-0732">Signal</keyword>
<dbReference type="GeneID" id="63741376"/>
<accession>A0A0B2WQD9</accession>
<evidence type="ECO:0000313" key="3">
    <source>
        <dbReference type="Proteomes" id="UP000030816"/>
    </source>
</evidence>
<organism evidence="2 3">
    <name type="scientific">Metarhizium album (strain ARSEF 1941)</name>
    <dbReference type="NCBI Taxonomy" id="1081103"/>
    <lineage>
        <taxon>Eukaryota</taxon>
        <taxon>Fungi</taxon>
        <taxon>Dikarya</taxon>
        <taxon>Ascomycota</taxon>
        <taxon>Pezizomycotina</taxon>
        <taxon>Sordariomycetes</taxon>
        <taxon>Hypocreomycetidae</taxon>
        <taxon>Hypocreales</taxon>
        <taxon>Clavicipitaceae</taxon>
        <taxon>Metarhizium</taxon>
    </lineage>
</organism>
<dbReference type="Proteomes" id="UP000030816">
    <property type="component" value="Unassembled WGS sequence"/>
</dbReference>
<protein>
    <submittedName>
        <fullName evidence="2">Uncharacterized protein</fullName>
    </submittedName>
</protein>
<dbReference type="AlphaFoldDB" id="A0A0B2WQD9"/>
<name>A0A0B2WQD9_METAS</name>
<comment type="caution">
    <text evidence="2">The sequence shown here is derived from an EMBL/GenBank/DDBJ whole genome shotgun (WGS) entry which is preliminary data.</text>
</comment>
<dbReference type="EMBL" id="AZHE01000025">
    <property type="protein sequence ID" value="KHN95210.1"/>
    <property type="molecule type" value="Genomic_DNA"/>
</dbReference>
<proteinExistence type="predicted"/>
<evidence type="ECO:0000256" key="1">
    <source>
        <dbReference type="SAM" id="SignalP"/>
    </source>
</evidence>
<feature type="signal peptide" evidence="1">
    <location>
        <begin position="1"/>
        <end position="19"/>
    </location>
</feature>
<sequence>MQLRASIGIILLGSGVALSERMAGEPLGEVLPRLQRFNVKGCDHTRSGGFMSCNLTPKNSDEQPDHKSLDDFCSRFYGFLGCKAAPKKGPKPNMHLDKEMPLEEVRRHFPNARTARCGIDGNMVSCDFYDVGKISVFSYSQDSNRDL</sequence>
<dbReference type="RefSeq" id="XP_040676276.1">
    <property type="nucleotide sequence ID" value="XM_040825719.1"/>
</dbReference>